<dbReference type="Pfam" id="PF08059">
    <property type="entry name" value="SEP"/>
    <property type="match status" value="1"/>
</dbReference>
<comment type="subcellular location">
    <subcellularLocation>
        <location evidence="1">Cytoplasm</location>
        <location evidence="1">Cytoskeleton</location>
    </subcellularLocation>
</comment>
<name>A0A3R7LYT2_TRYRA</name>
<feature type="coiled-coil region" evidence="10">
    <location>
        <begin position="125"/>
        <end position="180"/>
    </location>
</feature>
<evidence type="ECO:0000313" key="16">
    <source>
        <dbReference type="EMBL" id="RNF05954.1"/>
    </source>
</evidence>
<feature type="signal peptide" evidence="12">
    <location>
        <begin position="1"/>
        <end position="25"/>
    </location>
</feature>
<dbReference type="OMA" id="WALCDAF"/>
<organism evidence="16 17">
    <name type="scientific">Trypanosoma rangeli</name>
    <dbReference type="NCBI Taxonomy" id="5698"/>
    <lineage>
        <taxon>Eukaryota</taxon>
        <taxon>Discoba</taxon>
        <taxon>Euglenozoa</taxon>
        <taxon>Kinetoplastea</taxon>
        <taxon>Metakinetoplastina</taxon>
        <taxon>Trypanosomatida</taxon>
        <taxon>Trypanosomatidae</taxon>
        <taxon>Trypanosoma</taxon>
        <taxon>Herpetosoma</taxon>
    </lineage>
</organism>
<dbReference type="InterPro" id="IPR012989">
    <property type="entry name" value="SEP_domain"/>
</dbReference>
<evidence type="ECO:0000256" key="9">
    <source>
        <dbReference type="ARBA" id="ARBA00081109"/>
    </source>
</evidence>
<dbReference type="FunFam" id="3.30.420.210:FF:000003">
    <property type="entry name" value="UBX domain protein 11"/>
    <property type="match status" value="1"/>
</dbReference>
<evidence type="ECO:0000256" key="5">
    <source>
        <dbReference type="ARBA" id="ARBA00059434"/>
    </source>
</evidence>
<feature type="compositionally biased region" description="Polar residues" evidence="11">
    <location>
        <begin position="244"/>
        <end position="268"/>
    </location>
</feature>
<evidence type="ECO:0000256" key="12">
    <source>
        <dbReference type="SAM" id="SignalP"/>
    </source>
</evidence>
<dbReference type="SUPFAM" id="SSF54236">
    <property type="entry name" value="Ubiquitin-like"/>
    <property type="match status" value="1"/>
</dbReference>
<dbReference type="OrthoDB" id="25887at2759"/>
<dbReference type="EMBL" id="MKGL01000121">
    <property type="protein sequence ID" value="RNF05954.1"/>
    <property type="molecule type" value="Genomic_DNA"/>
</dbReference>
<keyword evidence="4" id="KW-0206">Cytoskeleton</keyword>
<evidence type="ECO:0000256" key="4">
    <source>
        <dbReference type="ARBA" id="ARBA00023212"/>
    </source>
</evidence>
<dbReference type="PROSITE" id="PS51399">
    <property type="entry name" value="SEP"/>
    <property type="match status" value="1"/>
</dbReference>
<dbReference type="PROSITE" id="PS50053">
    <property type="entry name" value="UBIQUITIN_2"/>
    <property type="match status" value="1"/>
</dbReference>
<dbReference type="GeneID" id="40328223"/>
<evidence type="ECO:0000256" key="6">
    <source>
        <dbReference type="ARBA" id="ARBA00062345"/>
    </source>
</evidence>
<dbReference type="Proteomes" id="UP000283634">
    <property type="component" value="Unassembled WGS sequence"/>
</dbReference>
<feature type="domain" description="Ubiquitin-like" evidence="14">
    <location>
        <begin position="488"/>
        <end position="565"/>
    </location>
</feature>
<evidence type="ECO:0000259" key="14">
    <source>
        <dbReference type="PROSITE" id="PS50053"/>
    </source>
</evidence>
<keyword evidence="3 10" id="KW-0175">Coiled coil</keyword>
<dbReference type="InterPro" id="IPR029071">
    <property type="entry name" value="Ubiquitin-like_domsf"/>
</dbReference>
<evidence type="ECO:0000313" key="17">
    <source>
        <dbReference type="Proteomes" id="UP000283634"/>
    </source>
</evidence>
<keyword evidence="2" id="KW-0963">Cytoplasm</keyword>
<dbReference type="RefSeq" id="XP_029238982.1">
    <property type="nucleotide sequence ID" value="XM_029381223.1"/>
</dbReference>
<dbReference type="InterPro" id="IPR036241">
    <property type="entry name" value="NSFL1C_SEP_dom_sf"/>
</dbReference>
<dbReference type="GO" id="GO:0005856">
    <property type="term" value="C:cytoskeleton"/>
    <property type="evidence" value="ECO:0007669"/>
    <property type="project" value="UniProtKB-SubCell"/>
</dbReference>
<dbReference type="VEuPathDB" id="TriTrypDB:TRSC58_07132"/>
<dbReference type="AlphaFoldDB" id="A0A3R7LYT2"/>
<feature type="domain" description="UBX" evidence="13">
    <location>
        <begin position="483"/>
        <end position="559"/>
    </location>
</feature>
<feature type="domain" description="SEP" evidence="15">
    <location>
        <begin position="321"/>
        <end position="385"/>
    </location>
</feature>
<dbReference type="GO" id="GO:0043161">
    <property type="term" value="P:proteasome-mediated ubiquitin-dependent protein catabolic process"/>
    <property type="evidence" value="ECO:0007669"/>
    <property type="project" value="TreeGrafter"/>
</dbReference>
<comment type="function">
    <text evidence="5">May be involved in the reorganization of actin cytoskeleton mediated by RND1, RND2 and RND3. Promotes RHOA activation mediated by GNA12 and GNA13.</text>
</comment>
<dbReference type="Pfam" id="PF00789">
    <property type="entry name" value="UBX"/>
    <property type="match status" value="1"/>
</dbReference>
<proteinExistence type="predicted"/>
<evidence type="ECO:0000256" key="11">
    <source>
        <dbReference type="SAM" id="MobiDB-lite"/>
    </source>
</evidence>
<dbReference type="Gene3D" id="3.30.420.210">
    <property type="entry name" value="SEP domain"/>
    <property type="match status" value="1"/>
</dbReference>
<dbReference type="GO" id="GO:0043130">
    <property type="term" value="F:ubiquitin binding"/>
    <property type="evidence" value="ECO:0007669"/>
    <property type="project" value="TreeGrafter"/>
</dbReference>
<evidence type="ECO:0000259" key="15">
    <source>
        <dbReference type="PROSITE" id="PS51399"/>
    </source>
</evidence>
<dbReference type="InterPro" id="IPR000626">
    <property type="entry name" value="Ubiquitin-like_dom"/>
</dbReference>
<dbReference type="PANTHER" id="PTHR23333">
    <property type="entry name" value="UBX DOMAIN CONTAINING PROTEIN"/>
    <property type="match status" value="1"/>
</dbReference>
<gene>
    <name evidence="16" type="ORF">TraAM80_04290</name>
</gene>
<evidence type="ECO:0000256" key="10">
    <source>
        <dbReference type="SAM" id="Coils"/>
    </source>
</evidence>
<evidence type="ECO:0000259" key="13">
    <source>
        <dbReference type="PROSITE" id="PS50033"/>
    </source>
</evidence>
<keyword evidence="17" id="KW-1185">Reference proteome</keyword>
<evidence type="ECO:0000256" key="1">
    <source>
        <dbReference type="ARBA" id="ARBA00004245"/>
    </source>
</evidence>
<protein>
    <recommendedName>
        <fullName evidence="7">UBX domain-containing protein 11</fullName>
    </recommendedName>
    <alternativeName>
        <fullName evidence="9">Socius</fullName>
    </alternativeName>
    <alternativeName>
        <fullName evidence="8">UBX domain-containing protein 5</fullName>
    </alternativeName>
</protein>
<feature type="region of interest" description="Disordered" evidence="11">
    <location>
        <begin position="238"/>
        <end position="276"/>
    </location>
</feature>
<dbReference type="PANTHER" id="PTHR23333:SF4">
    <property type="entry name" value="UBX DOMAIN-CONTAINING PROTEIN 11"/>
    <property type="match status" value="1"/>
</dbReference>
<evidence type="ECO:0000256" key="8">
    <source>
        <dbReference type="ARBA" id="ARBA00075811"/>
    </source>
</evidence>
<accession>A0A3R7LYT2</accession>
<feature type="chain" id="PRO_5018708628" description="UBX domain-containing protein 11" evidence="12">
    <location>
        <begin position="26"/>
        <end position="565"/>
    </location>
</feature>
<evidence type="ECO:0000256" key="3">
    <source>
        <dbReference type="ARBA" id="ARBA00023054"/>
    </source>
</evidence>
<keyword evidence="12" id="KW-0732">Signal</keyword>
<comment type="subunit">
    <text evidence="6">Interacts with GNA12, GNA13, RND1, RND2 and RND3.</text>
</comment>
<dbReference type="PROSITE" id="PS50033">
    <property type="entry name" value="UBX"/>
    <property type="match status" value="1"/>
</dbReference>
<evidence type="ECO:0000256" key="2">
    <source>
        <dbReference type="ARBA" id="ARBA00022490"/>
    </source>
</evidence>
<comment type="caution">
    <text evidence="16">The sequence shown here is derived from an EMBL/GenBank/DDBJ whole genome shotgun (WGS) entry which is preliminary data.</text>
</comment>
<evidence type="ECO:0000256" key="7">
    <source>
        <dbReference type="ARBA" id="ARBA00073759"/>
    </source>
</evidence>
<dbReference type="SUPFAM" id="SSF102848">
    <property type="entry name" value="NSFL1 (p97 ATPase) cofactor p47, SEP domain"/>
    <property type="match status" value="1"/>
</dbReference>
<reference evidence="16 17" key="1">
    <citation type="journal article" date="2018" name="BMC Genomics">
        <title>Genomic comparison of Trypanosoma conorhini and Trypanosoma rangeli to Trypanosoma cruzi strains of high and low virulence.</title>
        <authorList>
            <person name="Bradwell K.R."/>
            <person name="Koparde V.N."/>
            <person name="Matveyev A.V."/>
            <person name="Serrano M.G."/>
            <person name="Alves J.M."/>
            <person name="Parikh H."/>
            <person name="Huang B."/>
            <person name="Lee V."/>
            <person name="Espinosa-Alvarez O."/>
            <person name="Ortiz P.A."/>
            <person name="Costa-Martins A.G."/>
            <person name="Teixeira M.M."/>
            <person name="Buck G.A."/>
        </authorList>
    </citation>
    <scope>NUCLEOTIDE SEQUENCE [LARGE SCALE GENOMIC DNA]</scope>
    <source>
        <strain evidence="16 17">AM80</strain>
    </source>
</reference>
<sequence length="565" mass="63006">MPLSVFYSLFFLNLFFAFIDSPACGALLKMPGNDKKAEVPLQKFRLPATQQLSNILKPDVLDDEVRQRIVRDIMGSVAVTGEHRPLPGMPAPLKRHNHEGNYPANLRDQVSNGRGDLLGVMAQRLKTLEEQQKAYRMELKEKTEKLSCAEANYREEKTKREGVEAMLVELYDEKQELERLVGDMQTFLADYGLKWVGDRAEEKNKEKRTNSRGHEHFAFAKERNSLSSQPATSQPFELYAGDYNNETPVLSPSPTPRASGTDDTSTQKLPPDGEKISCKTNRAATLPVSIEVLQRHAKILSDHVGCRGVVTNGKQGGIKELEVVRITVYQDGICVNGGPFRPFGWPLCDAVLDDLAEGFYPYEFKQRFPDGFPIEVIDQTSVCCGKGKEGKKGGSNVKELRDVQGGKHHQPVSKEEFLKRLPDTRITTNGRIVSVREAIANIVGYPPKNETLRHVSESERRVIGENTTIEPKSGDAAVSPPRRIQGLVAVLVRFPSGIKVTLHLAPENTIADLRRELKSAVPTFNAAYDVRLSFPAVTYTDDSKTLRELGLLTSCTLMIQPRKHS</sequence>
<dbReference type="InterPro" id="IPR001012">
    <property type="entry name" value="UBX_dom"/>
</dbReference>
<dbReference type="Gene3D" id="3.10.20.90">
    <property type="entry name" value="Phosphatidylinositol 3-kinase Catalytic Subunit, Chain A, domain 1"/>
    <property type="match status" value="1"/>
</dbReference>